<dbReference type="PIRSF" id="PIRSF000390">
    <property type="entry name" value="PLP_StrS"/>
    <property type="match status" value="1"/>
</dbReference>
<accession>A0A3M8HDX1</accession>
<dbReference type="GO" id="GO:0000271">
    <property type="term" value="P:polysaccharide biosynthetic process"/>
    <property type="evidence" value="ECO:0007669"/>
    <property type="project" value="TreeGrafter"/>
</dbReference>
<dbReference type="Proteomes" id="UP000279909">
    <property type="component" value="Unassembled WGS sequence"/>
</dbReference>
<organism evidence="4 5">
    <name type="scientific">Lysinibacillus halotolerans</name>
    <dbReference type="NCBI Taxonomy" id="1368476"/>
    <lineage>
        <taxon>Bacteria</taxon>
        <taxon>Bacillati</taxon>
        <taxon>Bacillota</taxon>
        <taxon>Bacilli</taxon>
        <taxon>Bacillales</taxon>
        <taxon>Bacillaceae</taxon>
        <taxon>Lysinibacillus</taxon>
    </lineage>
</organism>
<dbReference type="PANTHER" id="PTHR30244:SF34">
    <property type="entry name" value="DTDP-4-AMINO-4,6-DIDEOXYGALACTOSE TRANSAMINASE"/>
    <property type="match status" value="1"/>
</dbReference>
<dbReference type="GO" id="GO:0008483">
    <property type="term" value="F:transaminase activity"/>
    <property type="evidence" value="ECO:0007669"/>
    <property type="project" value="UniProtKB-KW"/>
</dbReference>
<dbReference type="RefSeq" id="WP_122971051.1">
    <property type="nucleotide sequence ID" value="NZ_RHLQ01000006.1"/>
</dbReference>
<dbReference type="SUPFAM" id="SSF53383">
    <property type="entry name" value="PLP-dependent transferases"/>
    <property type="match status" value="1"/>
</dbReference>
<dbReference type="AlphaFoldDB" id="A0A3M8HDX1"/>
<dbReference type="Pfam" id="PF01041">
    <property type="entry name" value="DegT_DnrJ_EryC1"/>
    <property type="match status" value="1"/>
</dbReference>
<feature type="active site" description="Proton acceptor" evidence="1">
    <location>
        <position position="185"/>
    </location>
</feature>
<sequence length="375" mass="41920">MKVSEFISYGRQSIDEDDINAVIDTLRSSFLTQGPKIEEFERAVAEYVGVKYAVSFSNGTAALHGACYAAGIGEGDEVITTPITFAASANCVRYVGGTVVFADIDSKTYNIDPIDIEKKITAKTKAIIPVDFTGQPADIDAINHIAKKHNLIVIEDGAHSLGANYKGSKVGARADMTMFSFHPVKPITTGEGGIIVTSNETYYKKLIKFRSHGIERTTYGDSQGGWYYEMTDLGYNYRMTDIQAALGLSQIKKLNSLLDRRREIASIYTEALKKIPGIIIPEQLPDTESGWHLYMIQLKDANRKLVFEKMRDANIGVHVHYIPVYWHPYYQNLGYKRGICPVAEEWYERALTLPIHPSLTNDQIAYIIDTLKNLI</sequence>
<keyword evidence="2 3" id="KW-0663">Pyridoxal phosphate</keyword>
<dbReference type="EMBL" id="RHLQ01000006">
    <property type="protein sequence ID" value="RND00658.1"/>
    <property type="molecule type" value="Genomic_DNA"/>
</dbReference>
<dbReference type="InterPro" id="IPR015421">
    <property type="entry name" value="PyrdxlP-dep_Trfase_major"/>
</dbReference>
<comment type="caution">
    <text evidence="4">The sequence shown here is derived from an EMBL/GenBank/DDBJ whole genome shotgun (WGS) entry which is preliminary data.</text>
</comment>
<dbReference type="InterPro" id="IPR015424">
    <property type="entry name" value="PyrdxlP-dep_Trfase"/>
</dbReference>
<evidence type="ECO:0000256" key="3">
    <source>
        <dbReference type="RuleBase" id="RU004508"/>
    </source>
</evidence>
<keyword evidence="5" id="KW-1185">Reference proteome</keyword>
<feature type="modified residue" description="N6-(pyridoxal phosphate)lysine" evidence="2">
    <location>
        <position position="185"/>
    </location>
</feature>
<name>A0A3M8HDX1_9BACI</name>
<keyword evidence="4" id="KW-0808">Transferase</keyword>
<dbReference type="InterPro" id="IPR020026">
    <property type="entry name" value="PseC"/>
</dbReference>
<dbReference type="GO" id="GO:0030170">
    <property type="term" value="F:pyridoxal phosphate binding"/>
    <property type="evidence" value="ECO:0007669"/>
    <property type="project" value="TreeGrafter"/>
</dbReference>
<dbReference type="EC" id="2.6.1.92" evidence="4"/>
<keyword evidence="4" id="KW-0032">Aminotransferase</keyword>
<reference evidence="4 5" key="1">
    <citation type="journal article" date="2014" name="Int. J. Syst. Evol. Microbiol.">
        <title>Lysinibacillus halotolerans sp. nov., isolated from saline-alkaline soil.</title>
        <authorList>
            <person name="Kong D."/>
            <person name="Wang Y."/>
            <person name="Zhao B."/>
            <person name="Li Y."/>
            <person name="Song J."/>
            <person name="Zhai Y."/>
            <person name="Zhang C."/>
            <person name="Wang H."/>
            <person name="Chen X."/>
            <person name="Zhao B."/>
            <person name="Ruan Z."/>
        </authorList>
    </citation>
    <scope>NUCLEOTIDE SEQUENCE [LARGE SCALE GENOMIC DNA]</scope>
    <source>
        <strain evidence="4 5">MCCC 1A12703</strain>
    </source>
</reference>
<proteinExistence type="inferred from homology"/>
<dbReference type="Gene3D" id="3.40.640.10">
    <property type="entry name" value="Type I PLP-dependent aspartate aminotransferase-like (Major domain)"/>
    <property type="match status" value="1"/>
</dbReference>
<evidence type="ECO:0000313" key="5">
    <source>
        <dbReference type="Proteomes" id="UP000279909"/>
    </source>
</evidence>
<evidence type="ECO:0000256" key="1">
    <source>
        <dbReference type="PIRSR" id="PIRSR000390-1"/>
    </source>
</evidence>
<dbReference type="PANTHER" id="PTHR30244">
    <property type="entry name" value="TRANSAMINASE"/>
    <property type="match status" value="1"/>
</dbReference>
<gene>
    <name evidence="4" type="primary">pseC</name>
    <name evidence="4" type="ORF">EC501_04240</name>
</gene>
<protein>
    <submittedName>
        <fullName evidence="4">UDP-4-amino-4, 6-dideoxy-N-acetyl-beta-L-altrosamine transaminase</fullName>
        <ecNumber evidence="4">2.6.1.92</ecNumber>
    </submittedName>
</protein>
<evidence type="ECO:0000256" key="2">
    <source>
        <dbReference type="PIRSR" id="PIRSR000390-2"/>
    </source>
</evidence>
<dbReference type="InterPro" id="IPR015422">
    <property type="entry name" value="PyrdxlP-dep_Trfase_small"/>
</dbReference>
<dbReference type="OrthoDB" id="9810913at2"/>
<evidence type="ECO:0000313" key="4">
    <source>
        <dbReference type="EMBL" id="RND00658.1"/>
    </source>
</evidence>
<dbReference type="InterPro" id="IPR000653">
    <property type="entry name" value="DegT/StrS_aminotransferase"/>
</dbReference>
<dbReference type="NCBIfam" id="TIGR03588">
    <property type="entry name" value="PseC"/>
    <property type="match status" value="1"/>
</dbReference>
<dbReference type="CDD" id="cd00616">
    <property type="entry name" value="AHBA_syn"/>
    <property type="match status" value="1"/>
</dbReference>
<dbReference type="Gene3D" id="3.90.1150.10">
    <property type="entry name" value="Aspartate Aminotransferase, domain 1"/>
    <property type="match status" value="1"/>
</dbReference>
<comment type="similarity">
    <text evidence="3">Belongs to the DegT/DnrJ/EryC1 family.</text>
</comment>